<dbReference type="EMBL" id="BSVB01000001">
    <property type="protein sequence ID" value="GMA94455.1"/>
    <property type="molecule type" value="Genomic_DNA"/>
</dbReference>
<proteinExistence type="predicted"/>
<reference evidence="2" key="1">
    <citation type="journal article" date="2019" name="Int. J. Syst. Evol. Microbiol.">
        <title>The Global Catalogue of Microorganisms (GCM) 10K type strain sequencing project: providing services to taxonomists for standard genome sequencing and annotation.</title>
        <authorList>
            <consortium name="The Broad Institute Genomics Platform"/>
            <consortium name="The Broad Institute Genome Sequencing Center for Infectious Disease"/>
            <person name="Wu L."/>
            <person name="Ma J."/>
        </authorList>
    </citation>
    <scope>NUCLEOTIDE SEQUENCE [LARGE SCALE GENOMIC DNA]</scope>
    <source>
        <strain evidence="2">NBRC 108894</strain>
    </source>
</reference>
<sequence length="75" mass="8226">MAATAPARTNRLRWILRPVVVCVRVDTTVTFLILDEEEGGVGSLTREDGTGVPRTRVRDEEPLDFPVAVFSAGGW</sequence>
<organism evidence="1 2">
    <name type="scientific">Pseudolysinimonas kribbensis</name>
    <dbReference type="NCBI Taxonomy" id="433641"/>
    <lineage>
        <taxon>Bacteria</taxon>
        <taxon>Bacillati</taxon>
        <taxon>Actinomycetota</taxon>
        <taxon>Actinomycetes</taxon>
        <taxon>Micrococcales</taxon>
        <taxon>Microbacteriaceae</taxon>
        <taxon>Pseudolysinimonas</taxon>
    </lineage>
</organism>
<protein>
    <recommendedName>
        <fullName evidence="3">Secreted protein</fullName>
    </recommendedName>
</protein>
<comment type="caution">
    <text evidence="1">The sequence shown here is derived from an EMBL/GenBank/DDBJ whole genome shotgun (WGS) entry which is preliminary data.</text>
</comment>
<gene>
    <name evidence="1" type="ORF">GCM10025881_12790</name>
</gene>
<evidence type="ECO:0000313" key="1">
    <source>
        <dbReference type="EMBL" id="GMA94455.1"/>
    </source>
</evidence>
<evidence type="ECO:0008006" key="3">
    <source>
        <dbReference type="Google" id="ProtNLM"/>
    </source>
</evidence>
<keyword evidence="2" id="KW-1185">Reference proteome</keyword>
<evidence type="ECO:0000313" key="2">
    <source>
        <dbReference type="Proteomes" id="UP001157034"/>
    </source>
</evidence>
<accession>A0ABQ6K1H3</accession>
<name>A0ABQ6K1H3_9MICO</name>
<dbReference type="Proteomes" id="UP001157034">
    <property type="component" value="Unassembled WGS sequence"/>
</dbReference>